<protein>
    <recommendedName>
        <fullName evidence="11">Serine hydroxymethyltransferase</fullName>
        <shortName evidence="11">SHMT</shortName>
        <shortName evidence="11">Serine methylase</shortName>
        <ecNumber evidence="11">2.1.2.1</ecNumber>
    </recommendedName>
</protein>
<dbReference type="InterPro" id="IPR019798">
    <property type="entry name" value="Ser_HO-MeTrfase_PLP_BS"/>
</dbReference>
<keyword evidence="6 11" id="KW-0963">Cytoplasm</keyword>
<evidence type="ECO:0000256" key="11">
    <source>
        <dbReference type="HAMAP-Rule" id="MF_00051"/>
    </source>
</evidence>
<evidence type="ECO:0000256" key="12">
    <source>
        <dbReference type="PIRSR" id="PIRSR000412-50"/>
    </source>
</evidence>
<comment type="catalytic activity">
    <reaction evidence="1 11">
        <text>(6R)-5,10-methylene-5,6,7,8-tetrahydrofolate + glycine + H2O = (6S)-5,6,7,8-tetrahydrofolate + L-serine</text>
        <dbReference type="Rhea" id="RHEA:15481"/>
        <dbReference type="ChEBI" id="CHEBI:15377"/>
        <dbReference type="ChEBI" id="CHEBI:15636"/>
        <dbReference type="ChEBI" id="CHEBI:33384"/>
        <dbReference type="ChEBI" id="CHEBI:57305"/>
        <dbReference type="ChEBI" id="CHEBI:57453"/>
        <dbReference type="EC" id="2.1.2.1"/>
    </reaction>
</comment>
<dbReference type="GO" id="GO:0008168">
    <property type="term" value="F:methyltransferase activity"/>
    <property type="evidence" value="ECO:0007669"/>
    <property type="project" value="UniProtKB-KW"/>
</dbReference>
<proteinExistence type="inferred from homology"/>
<dbReference type="InterPro" id="IPR015422">
    <property type="entry name" value="PyrdxlP-dep_Trfase_small"/>
</dbReference>
<dbReference type="UniPathway" id="UPA00193"/>
<dbReference type="Gene3D" id="3.40.640.10">
    <property type="entry name" value="Type I PLP-dependent aspartate aminotransferase-like (Major domain)"/>
    <property type="match status" value="1"/>
</dbReference>
<comment type="caution">
    <text evidence="14">The sequence shown here is derived from an EMBL/GenBank/DDBJ whole genome shotgun (WGS) entry which is preliminary data.</text>
</comment>
<feature type="binding site" evidence="11">
    <location>
        <position position="121"/>
    </location>
    <ligand>
        <name>(6S)-5,6,7,8-tetrahydrofolate</name>
        <dbReference type="ChEBI" id="CHEBI:57453"/>
    </ligand>
</feature>
<evidence type="ECO:0000256" key="10">
    <source>
        <dbReference type="ARBA" id="ARBA00022898"/>
    </source>
</evidence>
<dbReference type="GO" id="GO:0030170">
    <property type="term" value="F:pyridoxal phosphate binding"/>
    <property type="evidence" value="ECO:0007669"/>
    <property type="project" value="UniProtKB-UniRule"/>
</dbReference>
<dbReference type="InterPro" id="IPR015421">
    <property type="entry name" value="PyrdxlP-dep_Trfase_major"/>
</dbReference>
<comment type="pathway">
    <text evidence="11">Amino-acid biosynthesis; glycine biosynthesis; glycine from L-serine: step 1/1.</text>
</comment>
<keyword evidence="7 11" id="KW-0554">One-carbon metabolism</keyword>
<feature type="binding site" evidence="11">
    <location>
        <begin position="125"/>
        <end position="127"/>
    </location>
    <ligand>
        <name>(6S)-5,6,7,8-tetrahydrofolate</name>
        <dbReference type="ChEBI" id="CHEBI:57453"/>
    </ligand>
</feature>
<dbReference type="Gene3D" id="3.90.1150.10">
    <property type="entry name" value="Aspartate Aminotransferase, domain 1"/>
    <property type="match status" value="1"/>
</dbReference>
<dbReference type="HAMAP" id="MF_00051">
    <property type="entry name" value="SHMT"/>
    <property type="match status" value="1"/>
</dbReference>
<dbReference type="GO" id="GO:0035999">
    <property type="term" value="P:tetrahydrofolate interconversion"/>
    <property type="evidence" value="ECO:0007669"/>
    <property type="project" value="UniProtKB-UniRule"/>
</dbReference>
<dbReference type="PROSITE" id="PS00096">
    <property type="entry name" value="SHMT"/>
    <property type="match status" value="1"/>
</dbReference>
<dbReference type="FunFam" id="3.40.640.10:FF:000001">
    <property type="entry name" value="Serine hydroxymethyltransferase"/>
    <property type="match status" value="1"/>
</dbReference>
<dbReference type="Pfam" id="PF00464">
    <property type="entry name" value="SHMT"/>
    <property type="match status" value="1"/>
</dbReference>
<organism evidence="14 15">
    <name type="scientific">Photobacterium proteolyticum</name>
    <dbReference type="NCBI Taxonomy" id="1903952"/>
    <lineage>
        <taxon>Bacteria</taxon>
        <taxon>Pseudomonadati</taxon>
        <taxon>Pseudomonadota</taxon>
        <taxon>Gammaproteobacteria</taxon>
        <taxon>Vibrionales</taxon>
        <taxon>Vibrionaceae</taxon>
        <taxon>Photobacterium</taxon>
    </lineage>
</organism>
<dbReference type="SUPFAM" id="SSF53383">
    <property type="entry name" value="PLP-dependent transferases"/>
    <property type="match status" value="1"/>
</dbReference>
<dbReference type="InterPro" id="IPR039429">
    <property type="entry name" value="SHMT-like_dom"/>
</dbReference>
<dbReference type="InterPro" id="IPR049943">
    <property type="entry name" value="Ser_HO-MeTrfase-like"/>
</dbReference>
<dbReference type="UniPathway" id="UPA00288">
    <property type="reaction ID" value="UER01023"/>
</dbReference>
<dbReference type="InterPro" id="IPR001085">
    <property type="entry name" value="Ser_HO-MeTrfase"/>
</dbReference>
<evidence type="ECO:0000256" key="6">
    <source>
        <dbReference type="ARBA" id="ARBA00022490"/>
    </source>
</evidence>
<keyword evidence="8 11" id="KW-0028">Amino-acid biosynthesis</keyword>
<dbReference type="PIRSF" id="PIRSF000412">
    <property type="entry name" value="SHMT"/>
    <property type="match status" value="1"/>
</dbReference>
<dbReference type="CDD" id="cd00378">
    <property type="entry name" value="SHMT"/>
    <property type="match status" value="1"/>
</dbReference>
<name>A0A1Q9GMP9_9GAMM</name>
<keyword evidence="10 11" id="KW-0663">Pyridoxal phosphate</keyword>
<dbReference type="EC" id="2.1.2.1" evidence="11"/>
<evidence type="ECO:0000256" key="2">
    <source>
        <dbReference type="ARBA" id="ARBA00001933"/>
    </source>
</evidence>
<dbReference type="GO" id="GO:0005829">
    <property type="term" value="C:cytosol"/>
    <property type="evidence" value="ECO:0007669"/>
    <property type="project" value="TreeGrafter"/>
</dbReference>
<feature type="binding site" evidence="11">
    <location>
        <position position="245"/>
    </location>
    <ligand>
        <name>(6S)-5,6,7,8-tetrahydrofolate</name>
        <dbReference type="ChEBI" id="CHEBI:57453"/>
    </ligand>
</feature>
<dbReference type="GO" id="GO:0019264">
    <property type="term" value="P:glycine biosynthetic process from serine"/>
    <property type="evidence" value="ECO:0007669"/>
    <property type="project" value="UniProtKB-UniRule"/>
</dbReference>
<reference evidence="14 15" key="1">
    <citation type="submission" date="2016-09" db="EMBL/GenBank/DDBJ databases">
        <title>Photobacterium proteolyticum sp. nov. a protease producing bacterium isolated from ocean sediments of Laizhou Bay.</title>
        <authorList>
            <person name="Li Y."/>
        </authorList>
    </citation>
    <scope>NUCLEOTIDE SEQUENCE [LARGE SCALE GENOMIC DNA]</scope>
    <source>
        <strain evidence="14 15">13-12</strain>
    </source>
</reference>
<dbReference type="Proteomes" id="UP000186905">
    <property type="component" value="Unassembled WGS sequence"/>
</dbReference>
<dbReference type="AlphaFoldDB" id="A0A1Q9GMP9"/>
<comment type="pathway">
    <text evidence="11">One-carbon metabolism; tetrahydrofolate interconversion.</text>
</comment>
<dbReference type="STRING" id="1903952.BIT28_18085"/>
<dbReference type="PANTHER" id="PTHR11680:SF50">
    <property type="entry name" value="SERINE HYDROXYMETHYLTRANSFERASE"/>
    <property type="match status" value="1"/>
</dbReference>
<comment type="function">
    <text evidence="11">Catalyzes the reversible interconversion of serine and glycine with tetrahydrofolate (THF) serving as the one-carbon carrier. This reaction serves as the major source of one-carbon groups required for the biosynthesis of purines, thymidylate, methionine, and other important biomolecules. Also exhibits THF-independent aldolase activity toward beta-hydroxyamino acids, producing glycine and aldehydes, via a retro-aldol mechanism.</text>
</comment>
<dbReference type="RefSeq" id="WP_075763699.1">
    <property type="nucleotide sequence ID" value="NZ_MJIL01000069.1"/>
</dbReference>
<dbReference type="GO" id="GO:0004372">
    <property type="term" value="F:glycine hydroxymethyltransferase activity"/>
    <property type="evidence" value="ECO:0007669"/>
    <property type="project" value="UniProtKB-UniRule"/>
</dbReference>
<evidence type="ECO:0000259" key="13">
    <source>
        <dbReference type="Pfam" id="PF00464"/>
    </source>
</evidence>
<evidence type="ECO:0000313" key="15">
    <source>
        <dbReference type="Proteomes" id="UP000186905"/>
    </source>
</evidence>
<feature type="binding site" evidence="11">
    <location>
        <begin position="354"/>
        <end position="356"/>
    </location>
    <ligand>
        <name>(6S)-5,6,7,8-tetrahydrofolate</name>
        <dbReference type="ChEBI" id="CHEBI:57453"/>
    </ligand>
</feature>
<feature type="modified residue" description="N6-(pyridoxal phosphate)lysine" evidence="11 12">
    <location>
        <position position="229"/>
    </location>
</feature>
<dbReference type="GO" id="GO:0032259">
    <property type="term" value="P:methylation"/>
    <property type="evidence" value="ECO:0007669"/>
    <property type="project" value="UniProtKB-KW"/>
</dbReference>
<keyword evidence="15" id="KW-1185">Reference proteome</keyword>
<comment type="subcellular location">
    <subcellularLocation>
        <location evidence="3 11">Cytoplasm</location>
    </subcellularLocation>
</comment>
<dbReference type="InterPro" id="IPR015424">
    <property type="entry name" value="PyrdxlP-dep_Trfase"/>
</dbReference>
<sequence>MLKRDMNIADYDAELFAAIQEETARQEEHIELIASENYTSPRVMEAQGSQLTNKYAEGYPGKRYYGGCEYVDKAEQLAIERACQLFGAEYANVQPHSGSQANNAVYMALLNAGDTVLGMSLAHGGHLTHGSPVNFSGKLYNIIPYGIDESGQIDYEEMEALALEHKPKMIIGGFSAYSQVVDWKRMREIADKVGAYFFVDMAHVAGLIAAGVYPNPVPHAHVVTTTTHKTLAGPRGGLILSSEGEELYKKLNSAVFPGGQGGPLMHVIAAKAVAFKEAMEPEFKAYQARVVENAKAMVAEFTERGYKIVSGGTENHLFLVDLIDKGITGKEADAALGEANITVNKNSVPNDPRSPFVTSGIRLGTPAITRRGFSADEAKQLAGWICDVLDNIDKPEVIEATKAKVLEICKRLPVYA</sequence>
<evidence type="ECO:0000256" key="7">
    <source>
        <dbReference type="ARBA" id="ARBA00022563"/>
    </source>
</evidence>
<comment type="similarity">
    <text evidence="4 11">Belongs to the SHMT family.</text>
</comment>
<feature type="domain" description="Serine hydroxymethyltransferase-like" evidence="13">
    <location>
        <begin position="9"/>
        <end position="385"/>
    </location>
</feature>
<keyword evidence="14" id="KW-0489">Methyltransferase</keyword>
<dbReference type="PANTHER" id="PTHR11680">
    <property type="entry name" value="SERINE HYDROXYMETHYLTRANSFERASE"/>
    <property type="match status" value="1"/>
</dbReference>
<keyword evidence="9 11" id="KW-0808">Transferase</keyword>
<evidence type="ECO:0000256" key="8">
    <source>
        <dbReference type="ARBA" id="ARBA00022605"/>
    </source>
</evidence>
<evidence type="ECO:0000256" key="5">
    <source>
        <dbReference type="ARBA" id="ARBA00011738"/>
    </source>
</evidence>
<dbReference type="OrthoDB" id="9803846at2"/>
<evidence type="ECO:0000256" key="9">
    <source>
        <dbReference type="ARBA" id="ARBA00022679"/>
    </source>
</evidence>
<feature type="site" description="Plays an important role in substrate specificity" evidence="11">
    <location>
        <position position="228"/>
    </location>
</feature>
<dbReference type="EMBL" id="MJIL01000069">
    <property type="protein sequence ID" value="OLQ75929.1"/>
    <property type="molecule type" value="Genomic_DNA"/>
</dbReference>
<gene>
    <name evidence="11 14" type="primary">glyA</name>
    <name evidence="14" type="ORF">BIT28_18085</name>
</gene>
<evidence type="ECO:0000256" key="3">
    <source>
        <dbReference type="ARBA" id="ARBA00004496"/>
    </source>
</evidence>
<dbReference type="FunFam" id="3.90.1150.10:FF:000003">
    <property type="entry name" value="Serine hydroxymethyltransferase"/>
    <property type="match status" value="1"/>
</dbReference>
<accession>A0A1Q9GMP9</accession>
<comment type="subunit">
    <text evidence="5 11">Homodimer.</text>
</comment>
<evidence type="ECO:0000313" key="14">
    <source>
        <dbReference type="EMBL" id="OLQ75929.1"/>
    </source>
</evidence>
<evidence type="ECO:0000256" key="4">
    <source>
        <dbReference type="ARBA" id="ARBA00006376"/>
    </source>
</evidence>
<dbReference type="NCBIfam" id="NF000586">
    <property type="entry name" value="PRK00011.1"/>
    <property type="match status" value="1"/>
</dbReference>
<comment type="cofactor">
    <cofactor evidence="2 11 12">
        <name>pyridoxal 5'-phosphate</name>
        <dbReference type="ChEBI" id="CHEBI:597326"/>
    </cofactor>
</comment>
<evidence type="ECO:0000256" key="1">
    <source>
        <dbReference type="ARBA" id="ARBA00001528"/>
    </source>
</evidence>